<dbReference type="InterPro" id="IPR046030">
    <property type="entry name" value="DUF5988"/>
</dbReference>
<dbReference type="EMBL" id="CP063373">
    <property type="protein sequence ID" value="QOV33125.1"/>
    <property type="molecule type" value="Genomic_DNA"/>
</dbReference>
<evidence type="ECO:0000313" key="2">
    <source>
        <dbReference type="Proteomes" id="UP000594205"/>
    </source>
</evidence>
<sequence length="79" mass="9057">MSSDQFDAMPTAVPNVVLRGGPTWLPEEQRTRSVADVQDKLKLLIGNAYEHFEPTAETAERDGVRLRVFEWTYRTYVAE</sequence>
<accession>A0A7M2SBK4</accession>
<dbReference type="Proteomes" id="UP000594205">
    <property type="component" value="Chromosome"/>
</dbReference>
<gene>
    <name evidence="1" type="ORF">IM697_22945</name>
</gene>
<dbReference type="Pfam" id="PF19450">
    <property type="entry name" value="DUF5988"/>
    <property type="match status" value="1"/>
</dbReference>
<reference evidence="1 2" key="1">
    <citation type="submission" date="2020-10" db="EMBL/GenBank/DDBJ databases">
        <title>Streptomyces ferrugineus complate genome analysis.</title>
        <authorList>
            <person name="Anwar N."/>
        </authorList>
    </citation>
    <scope>NUCLEOTIDE SEQUENCE [LARGE SCALE GENOMIC DNA]</scope>
    <source>
        <strain evidence="1 2">CCTCC AA2014009</strain>
    </source>
</reference>
<proteinExistence type="predicted"/>
<keyword evidence="2" id="KW-1185">Reference proteome</keyword>
<dbReference type="KEGG" id="sfeu:IM697_22945"/>
<name>A0A7M2SBK4_9ACTN</name>
<organism evidence="1 2">
    <name type="scientific">Streptomyces ferrugineus</name>
    <dbReference type="NCBI Taxonomy" id="1413221"/>
    <lineage>
        <taxon>Bacteria</taxon>
        <taxon>Bacillati</taxon>
        <taxon>Actinomycetota</taxon>
        <taxon>Actinomycetes</taxon>
        <taxon>Kitasatosporales</taxon>
        <taxon>Streptomycetaceae</taxon>
        <taxon>Streptomyces</taxon>
    </lineage>
</organism>
<protein>
    <submittedName>
        <fullName evidence="1">Uncharacterized protein</fullName>
    </submittedName>
</protein>
<dbReference type="RefSeq" id="WP_194037782.1">
    <property type="nucleotide sequence ID" value="NZ_CP063373.1"/>
</dbReference>
<dbReference type="AlphaFoldDB" id="A0A7M2SBK4"/>
<evidence type="ECO:0000313" key="1">
    <source>
        <dbReference type="EMBL" id="QOV33125.1"/>
    </source>
</evidence>